<feature type="transmembrane region" description="Helical" evidence="1">
    <location>
        <begin position="303"/>
        <end position="323"/>
    </location>
</feature>
<keyword evidence="3" id="KW-1185">Reference proteome</keyword>
<feature type="transmembrane region" description="Helical" evidence="1">
    <location>
        <begin position="264"/>
        <end position="291"/>
    </location>
</feature>
<organism evidence="2 3">
    <name type="scientific">Salinicoccus roseus</name>
    <dbReference type="NCBI Taxonomy" id="45670"/>
    <lineage>
        <taxon>Bacteria</taxon>
        <taxon>Bacillati</taxon>
        <taxon>Bacillota</taxon>
        <taxon>Bacilli</taxon>
        <taxon>Bacillales</taxon>
        <taxon>Staphylococcaceae</taxon>
        <taxon>Salinicoccus</taxon>
    </lineage>
</organism>
<dbReference type="PANTHER" id="PTHR37814">
    <property type="entry name" value="CONSERVED MEMBRANE PROTEIN"/>
    <property type="match status" value="1"/>
</dbReference>
<keyword evidence="1" id="KW-0472">Membrane</keyword>
<protein>
    <recommendedName>
        <fullName evidence="4">Membrane protein YkvI</fullName>
    </recommendedName>
</protein>
<feature type="transmembrane region" description="Helical" evidence="1">
    <location>
        <begin position="220"/>
        <end position="244"/>
    </location>
</feature>
<evidence type="ECO:0000313" key="2">
    <source>
        <dbReference type="EMBL" id="MDB0580016.1"/>
    </source>
</evidence>
<name>A0ABT4YHY0_9STAP</name>
<dbReference type="InterPro" id="IPR038728">
    <property type="entry name" value="YkvI-like"/>
</dbReference>
<comment type="caution">
    <text evidence="2">The sequence shown here is derived from an EMBL/GenBank/DDBJ whole genome shotgun (WGS) entry which is preliminary data.</text>
</comment>
<dbReference type="EMBL" id="JABEVU030000001">
    <property type="protein sequence ID" value="MDB0580016.1"/>
    <property type="molecule type" value="Genomic_DNA"/>
</dbReference>
<reference evidence="3" key="1">
    <citation type="submission" date="2020-04" db="EMBL/GenBank/DDBJ databases">
        <title>Genome analysis and biological profiling of marine Cellulosimicrobium funkei MOSEL-ME6.</title>
        <authorList>
            <person name="Tanveer F."/>
            <person name="Xie Y."/>
            <person name="Shinwari Z.K."/>
        </authorList>
    </citation>
    <scope>NUCLEOTIDE SEQUENCE [LARGE SCALE GENOMIC DNA]</scope>
    <source>
        <strain evidence="3">MOSEL-ME25</strain>
    </source>
</reference>
<gene>
    <name evidence="2" type="ORF">F7P68_0005705</name>
</gene>
<dbReference type="RefSeq" id="WP_235364156.1">
    <property type="nucleotide sequence ID" value="NZ_JABEVU030000001.1"/>
</dbReference>
<dbReference type="PANTHER" id="PTHR37814:SF1">
    <property type="entry name" value="MEMBRANE PROTEIN"/>
    <property type="match status" value="1"/>
</dbReference>
<proteinExistence type="predicted"/>
<dbReference type="GeneID" id="77844779"/>
<dbReference type="Proteomes" id="UP000527860">
    <property type="component" value="Unassembled WGS sequence"/>
</dbReference>
<evidence type="ECO:0000313" key="3">
    <source>
        <dbReference type="Proteomes" id="UP000527860"/>
    </source>
</evidence>
<feature type="transmembrane region" description="Helical" evidence="1">
    <location>
        <begin position="189"/>
        <end position="208"/>
    </location>
</feature>
<feature type="transmembrane region" description="Helical" evidence="1">
    <location>
        <begin position="142"/>
        <end position="169"/>
    </location>
</feature>
<evidence type="ECO:0000256" key="1">
    <source>
        <dbReference type="SAM" id="Phobius"/>
    </source>
</evidence>
<feature type="transmembrane region" description="Helical" evidence="1">
    <location>
        <begin position="88"/>
        <end position="112"/>
    </location>
</feature>
<feature type="transmembrane region" description="Helical" evidence="1">
    <location>
        <begin position="118"/>
        <end position="135"/>
    </location>
</feature>
<accession>A0ABT4YHY0</accession>
<feature type="transmembrane region" description="Helical" evidence="1">
    <location>
        <begin position="12"/>
        <end position="29"/>
    </location>
</feature>
<feature type="transmembrane region" description="Helical" evidence="1">
    <location>
        <begin position="35"/>
        <end position="56"/>
    </location>
</feature>
<keyword evidence="1" id="KW-1133">Transmembrane helix</keyword>
<keyword evidence="1" id="KW-0812">Transmembrane</keyword>
<reference evidence="2 3" key="2">
    <citation type="submission" date="2022-12" db="EMBL/GenBank/DDBJ databases">
        <title>Genome analysis and biological profiling of marine Salinicoccus roseus MOSEL-ME25.</title>
        <authorList>
            <person name="Mirza F.T."/>
            <person name="Xie Y."/>
            <person name="Shinwari Z.K."/>
        </authorList>
    </citation>
    <scope>NUCLEOTIDE SEQUENCE [LARGE SCALE GENOMIC DNA]</scope>
    <source>
        <strain evidence="2 3">MOSEL-ME25</strain>
    </source>
</reference>
<evidence type="ECO:0008006" key="4">
    <source>
        <dbReference type="Google" id="ProtNLM"/>
    </source>
</evidence>
<sequence length="359" mass="39238">MVKLQNFRQALKIGFAYTGVVVGAGFSTGQEILQFFTNNGAVSIFAILLSGLLILFTGKWTADVGFDIKAESHVDSLLNMFGNIFGRIIDIVLAFFLYGVAVIMFAGAGSTFYESFGVAPWIGSLILIIGVYITLNMGFNRIVLALGAITPYLLALVVIIAVVNFLSPAVSLGEVDQHAQPSETTFGPWWWDAITYSGFTIAVAFSFLTMMGSDSSSRKVAGWGGMIGSIIIILLMFLINNGLLARMDQVNEFELPMLLLANEIHPILGFLLSIAMLLVIYNTAVGMLYPFLVRFSQPKSRRYNILLPSALILGYFLSFVGFADLVGTVYPVMGYVGLLLGLAMFFKWIKLMMAKKAPQ</sequence>
<feature type="transmembrane region" description="Helical" evidence="1">
    <location>
        <begin position="329"/>
        <end position="349"/>
    </location>
</feature>